<dbReference type="Proteomes" id="UP001434883">
    <property type="component" value="Unassembled WGS sequence"/>
</dbReference>
<evidence type="ECO:0000313" key="1">
    <source>
        <dbReference type="EMBL" id="MEQ2218432.1"/>
    </source>
</evidence>
<gene>
    <name evidence="1" type="ORF">XENOCAPTIV_003167</name>
</gene>
<reference evidence="1 2" key="1">
    <citation type="submission" date="2021-06" db="EMBL/GenBank/DDBJ databases">
        <authorList>
            <person name="Palmer J.M."/>
        </authorList>
    </citation>
    <scope>NUCLEOTIDE SEQUENCE [LARGE SCALE GENOMIC DNA]</scope>
    <source>
        <strain evidence="1 2">XC_2019</strain>
        <tissue evidence="1">Muscle</tissue>
    </source>
</reference>
<protein>
    <submittedName>
        <fullName evidence="1">Uncharacterized protein</fullName>
    </submittedName>
</protein>
<organism evidence="1 2">
    <name type="scientific">Xenoophorus captivus</name>
    <dbReference type="NCBI Taxonomy" id="1517983"/>
    <lineage>
        <taxon>Eukaryota</taxon>
        <taxon>Metazoa</taxon>
        <taxon>Chordata</taxon>
        <taxon>Craniata</taxon>
        <taxon>Vertebrata</taxon>
        <taxon>Euteleostomi</taxon>
        <taxon>Actinopterygii</taxon>
        <taxon>Neopterygii</taxon>
        <taxon>Teleostei</taxon>
        <taxon>Neoteleostei</taxon>
        <taxon>Acanthomorphata</taxon>
        <taxon>Ovalentaria</taxon>
        <taxon>Atherinomorphae</taxon>
        <taxon>Cyprinodontiformes</taxon>
        <taxon>Goodeidae</taxon>
        <taxon>Xenoophorus</taxon>
    </lineage>
</organism>
<evidence type="ECO:0000313" key="2">
    <source>
        <dbReference type="Proteomes" id="UP001434883"/>
    </source>
</evidence>
<proteinExistence type="predicted"/>
<name>A0ABV0SD07_9TELE</name>
<accession>A0ABV0SD07</accession>
<keyword evidence="2" id="KW-1185">Reference proteome</keyword>
<comment type="caution">
    <text evidence="1">The sequence shown here is derived from an EMBL/GenBank/DDBJ whole genome shotgun (WGS) entry which is preliminary data.</text>
</comment>
<sequence>MKSALLIRCSIINMHNHKNFWLSFNNLVCHQMAYRCLSKHIKWSNTSSNSSCVISKRCEDENEDAERQCITFPSTCNNVFNEEETTSICCSAYFLSLFLRLYIIMIPSTESESE</sequence>
<dbReference type="EMBL" id="JAHRIN010076946">
    <property type="protein sequence ID" value="MEQ2218432.1"/>
    <property type="molecule type" value="Genomic_DNA"/>
</dbReference>